<accession>A0A5C5GIB1</accession>
<dbReference type="RefSeq" id="WP_140195435.1">
    <property type="nucleotide sequence ID" value="NZ_CP065915.1"/>
</dbReference>
<dbReference type="AlphaFoldDB" id="A0A5C5GIB1"/>
<dbReference type="EMBL" id="VFFF01000001">
    <property type="protein sequence ID" value="TNY34250.1"/>
    <property type="molecule type" value="Genomic_DNA"/>
</dbReference>
<keyword evidence="3" id="KW-1185">Reference proteome</keyword>
<reference evidence="2 3" key="1">
    <citation type="submission" date="2019-06" db="EMBL/GenBank/DDBJ databases">
        <title>Genome of new Rhodobacteraceae sp. SM1903.</title>
        <authorList>
            <person name="Ren X."/>
        </authorList>
    </citation>
    <scope>NUCLEOTIDE SEQUENCE [LARGE SCALE GENOMIC DNA]</scope>
    <source>
        <strain evidence="2 3">SM1903</strain>
    </source>
</reference>
<comment type="caution">
    <text evidence="2">The sequence shown here is derived from an EMBL/GenBank/DDBJ whole genome shotgun (WGS) entry which is preliminary data.</text>
</comment>
<evidence type="ECO:0000313" key="3">
    <source>
        <dbReference type="Proteomes" id="UP000314011"/>
    </source>
</evidence>
<sequence>MTARALTMGAVLAFLPVMGAAQDLPDWMPADTGDWCDDSVAFDPDAAISTAVIDEVGTEATFFDTLTLTCAGDTVPIMCGSGGCTLFAEVGGAVTEWQAQGWQMIDVAGRPLLLIERDGGWCGGAGSQVCYEALNWDEDAGWLTVMPPG</sequence>
<name>A0A5C5GIB1_9RHOB</name>
<dbReference type="Proteomes" id="UP000314011">
    <property type="component" value="Unassembled WGS sequence"/>
</dbReference>
<gene>
    <name evidence="2" type="ORF">FHY64_13645</name>
</gene>
<feature type="chain" id="PRO_5023028969" description="Alkaline proteinase inhibitor/ Outer membrane lipoprotein Omp19 domain-containing protein" evidence="1">
    <location>
        <begin position="20"/>
        <end position="149"/>
    </location>
</feature>
<proteinExistence type="predicted"/>
<evidence type="ECO:0000256" key="1">
    <source>
        <dbReference type="SAM" id="SignalP"/>
    </source>
</evidence>
<protein>
    <recommendedName>
        <fullName evidence="4">Alkaline proteinase inhibitor/ Outer membrane lipoprotein Omp19 domain-containing protein</fullName>
    </recommendedName>
</protein>
<evidence type="ECO:0000313" key="2">
    <source>
        <dbReference type="EMBL" id="TNY34250.1"/>
    </source>
</evidence>
<dbReference type="OrthoDB" id="6088067at2"/>
<evidence type="ECO:0008006" key="4">
    <source>
        <dbReference type="Google" id="ProtNLM"/>
    </source>
</evidence>
<keyword evidence="1" id="KW-0732">Signal</keyword>
<organism evidence="2 3">
    <name type="scientific">Pelagovum pacificum</name>
    <dbReference type="NCBI Taxonomy" id="2588711"/>
    <lineage>
        <taxon>Bacteria</taxon>
        <taxon>Pseudomonadati</taxon>
        <taxon>Pseudomonadota</taxon>
        <taxon>Alphaproteobacteria</taxon>
        <taxon>Rhodobacterales</taxon>
        <taxon>Paracoccaceae</taxon>
        <taxon>Pelagovum</taxon>
    </lineage>
</organism>
<feature type="signal peptide" evidence="1">
    <location>
        <begin position="1"/>
        <end position="19"/>
    </location>
</feature>